<accession>A0ABT0AEQ6</accession>
<evidence type="ECO:0000256" key="2">
    <source>
        <dbReference type="ARBA" id="ARBA00022630"/>
    </source>
</evidence>
<keyword evidence="4" id="KW-0560">Oxidoreductase</keyword>
<keyword evidence="2" id="KW-0285">Flavoprotein</keyword>
<dbReference type="PANTHER" id="PTHR43400:SF10">
    <property type="entry name" value="3-OXOSTEROID 1-DEHYDROGENASE"/>
    <property type="match status" value="1"/>
</dbReference>
<organism evidence="6 7">
    <name type="scientific">Novosphingobium mangrovi</name>
    <name type="common">ex Hu et al. 2023</name>
    <dbReference type="NCBI Taxonomy" id="2930094"/>
    <lineage>
        <taxon>Bacteria</taxon>
        <taxon>Pseudomonadati</taxon>
        <taxon>Pseudomonadota</taxon>
        <taxon>Alphaproteobacteria</taxon>
        <taxon>Sphingomonadales</taxon>
        <taxon>Sphingomonadaceae</taxon>
        <taxon>Novosphingobium</taxon>
    </lineage>
</organism>
<dbReference type="SUPFAM" id="SSF51905">
    <property type="entry name" value="FAD/NAD(P)-binding domain"/>
    <property type="match status" value="1"/>
</dbReference>
<dbReference type="InterPro" id="IPR036188">
    <property type="entry name" value="FAD/NAD-bd_sf"/>
</dbReference>
<proteinExistence type="predicted"/>
<dbReference type="InterPro" id="IPR027477">
    <property type="entry name" value="Succ_DH/fumarate_Rdtase_cat_sf"/>
</dbReference>
<dbReference type="Gene3D" id="3.50.50.60">
    <property type="entry name" value="FAD/NAD(P)-binding domain"/>
    <property type="match status" value="2"/>
</dbReference>
<keyword evidence="3" id="KW-0274">FAD</keyword>
<dbReference type="Gene3D" id="3.90.700.10">
    <property type="entry name" value="Succinate dehydrogenase/fumarate reductase flavoprotein, catalytic domain"/>
    <property type="match status" value="1"/>
</dbReference>
<dbReference type="Proteomes" id="UP001162802">
    <property type="component" value="Unassembled WGS sequence"/>
</dbReference>
<dbReference type="SUPFAM" id="SSF56425">
    <property type="entry name" value="Succinate dehydrogenase/fumarate reductase flavoprotein, catalytic domain"/>
    <property type="match status" value="1"/>
</dbReference>
<protein>
    <submittedName>
        <fullName evidence="6">FAD-binding protein</fullName>
    </submittedName>
</protein>
<evidence type="ECO:0000256" key="4">
    <source>
        <dbReference type="ARBA" id="ARBA00023002"/>
    </source>
</evidence>
<dbReference type="Pfam" id="PF00890">
    <property type="entry name" value="FAD_binding_2"/>
    <property type="match status" value="1"/>
</dbReference>
<feature type="domain" description="FAD-dependent oxidoreductase 2 FAD-binding" evidence="5">
    <location>
        <begin position="11"/>
        <end position="543"/>
    </location>
</feature>
<dbReference type="RefSeq" id="WP_243800985.1">
    <property type="nucleotide sequence ID" value="NZ_JALHAT010000024.1"/>
</dbReference>
<dbReference type="InterPro" id="IPR050315">
    <property type="entry name" value="FAD-oxidoreductase_2"/>
</dbReference>
<dbReference type="InterPro" id="IPR003953">
    <property type="entry name" value="FAD-dep_OxRdtase_2_FAD-bd"/>
</dbReference>
<dbReference type="PANTHER" id="PTHR43400">
    <property type="entry name" value="FUMARATE REDUCTASE"/>
    <property type="match status" value="1"/>
</dbReference>
<reference evidence="6" key="1">
    <citation type="submission" date="2022-03" db="EMBL/GenBank/DDBJ databases">
        <title>Identification of a novel bacterium isolated from mangrove sediments.</title>
        <authorList>
            <person name="Pan X."/>
        </authorList>
    </citation>
    <scope>NUCLEOTIDE SEQUENCE</scope>
    <source>
        <strain evidence="6">B2637</strain>
    </source>
</reference>
<name>A0ABT0AEQ6_9SPHN</name>
<comment type="cofactor">
    <cofactor evidence="1">
        <name>FAD</name>
        <dbReference type="ChEBI" id="CHEBI:57692"/>
    </cofactor>
</comment>
<evidence type="ECO:0000313" key="6">
    <source>
        <dbReference type="EMBL" id="MCJ1961674.1"/>
    </source>
</evidence>
<comment type="caution">
    <text evidence="6">The sequence shown here is derived from an EMBL/GenBank/DDBJ whole genome shotgun (WGS) entry which is preliminary data.</text>
</comment>
<keyword evidence="7" id="KW-1185">Reference proteome</keyword>
<evidence type="ECO:0000259" key="5">
    <source>
        <dbReference type="Pfam" id="PF00890"/>
    </source>
</evidence>
<evidence type="ECO:0000313" key="7">
    <source>
        <dbReference type="Proteomes" id="UP001162802"/>
    </source>
</evidence>
<gene>
    <name evidence="6" type="ORF">MTR65_13345</name>
</gene>
<sequence length="578" mass="61671">MSAPDFDETYDWVVVGSGAGAFVSGLVMRAAGHSVLVLEKTAYAGGTTAKSGGVMWIPANPFMQAEGETDTIEQAETYLDALQNLDGGVAPGTSPGKRRAYLENGPRAIDFLLGQGVRLRRGAQFWPDYYDELPGGCKTSRTVVAEPFDTKQLGPMRRRLRKGFAEFNVLLADAAKVGHARTNPDAKKMLARIALRTVRDKLLGRAYTTAGAALQGRLFKAGLEAGVEIRFDSAVTDLLCEEGRVTGVEVAGDPAPRRIGARLGVLVNAGGFGKNQEMRERYMPGTRVEWSLVPEGDTGDLHRAMEAVGAQLAQMDQMVGFQATIPPGTENAYVLPGAQSLTGKPHAILVDQTGQRYMNEGGSYELYCETMLRRNREVPAVPSWAIFDAQFTAKYKVADTFIDRKIPPGWLETGYLHKADTIAELATSIGVYAGALSATVDRWNGFVRQGRDEDFARGERAYDGCHFVGDPYSEEPSRGTIAKAPFYAVPVVPGDVSTYGGAVTDEYARVLRADGSVIEGLYATGTSTASVMGNVYAGAGASIGPSLTFGFIAARHAAGLDTATAARAPQAAVVEPAA</sequence>
<evidence type="ECO:0000256" key="3">
    <source>
        <dbReference type="ARBA" id="ARBA00022827"/>
    </source>
</evidence>
<evidence type="ECO:0000256" key="1">
    <source>
        <dbReference type="ARBA" id="ARBA00001974"/>
    </source>
</evidence>
<dbReference type="EMBL" id="JALHAT010000024">
    <property type="protein sequence ID" value="MCJ1961674.1"/>
    <property type="molecule type" value="Genomic_DNA"/>
</dbReference>